<protein>
    <submittedName>
        <fullName evidence="1">Uncharacterized protein</fullName>
    </submittedName>
</protein>
<gene>
    <name evidence="1" type="ORF">VFH_U007360</name>
</gene>
<dbReference type="Proteomes" id="UP001157006">
    <property type="component" value="Unassembled WGS sequence"/>
</dbReference>
<evidence type="ECO:0000313" key="2">
    <source>
        <dbReference type="Proteomes" id="UP001157006"/>
    </source>
</evidence>
<accession>A0AAV0YB45</accession>
<name>A0AAV0YB45_VICFA</name>
<reference evidence="1 2" key="1">
    <citation type="submission" date="2023-01" db="EMBL/GenBank/DDBJ databases">
        <authorList>
            <person name="Kreplak J."/>
        </authorList>
    </citation>
    <scope>NUCLEOTIDE SEQUENCE [LARGE SCALE GENOMIC DNA]</scope>
</reference>
<proteinExistence type="predicted"/>
<dbReference type="EMBL" id="CATIWC010000344">
    <property type="protein sequence ID" value="CAI8583004.1"/>
    <property type="molecule type" value="Genomic_DNA"/>
</dbReference>
<comment type="caution">
    <text evidence="1">The sequence shown here is derived from an EMBL/GenBank/DDBJ whole genome shotgun (WGS) entry which is preliminary data.</text>
</comment>
<dbReference type="AlphaFoldDB" id="A0AAV0YB45"/>
<keyword evidence="2" id="KW-1185">Reference proteome</keyword>
<evidence type="ECO:0000313" key="1">
    <source>
        <dbReference type="EMBL" id="CAI8583004.1"/>
    </source>
</evidence>
<organism evidence="1 2">
    <name type="scientific">Vicia faba</name>
    <name type="common">Broad bean</name>
    <name type="synonym">Faba vulgaris</name>
    <dbReference type="NCBI Taxonomy" id="3906"/>
    <lineage>
        <taxon>Eukaryota</taxon>
        <taxon>Viridiplantae</taxon>
        <taxon>Streptophyta</taxon>
        <taxon>Embryophyta</taxon>
        <taxon>Tracheophyta</taxon>
        <taxon>Spermatophyta</taxon>
        <taxon>Magnoliopsida</taxon>
        <taxon>eudicotyledons</taxon>
        <taxon>Gunneridae</taxon>
        <taxon>Pentapetalae</taxon>
        <taxon>rosids</taxon>
        <taxon>fabids</taxon>
        <taxon>Fabales</taxon>
        <taxon>Fabaceae</taxon>
        <taxon>Papilionoideae</taxon>
        <taxon>50 kb inversion clade</taxon>
        <taxon>NPAAA clade</taxon>
        <taxon>Hologalegina</taxon>
        <taxon>IRL clade</taxon>
        <taxon>Fabeae</taxon>
        <taxon>Vicia</taxon>
    </lineage>
</organism>
<sequence length="162" mass="18572">MREEIQHLFYKLCYEEGFGFDKVSPNEVKRKRIDTNAIASAISQEERRNIFYNMDKVDKLKKLFDLANSQGIQVVVPPPSTTIIALETTTYALALAPIISIGTSTSRNEVDQLVDDVVTMTMEELSPLRNLTTRFQDKKQRSLGKRFLRNRHVLLGKILQGR</sequence>